<evidence type="ECO:0000313" key="1">
    <source>
        <dbReference type="EMBL" id="PSN64784.1"/>
    </source>
</evidence>
<organism evidence="1 2">
    <name type="scientific">Corynespora cassiicola Philippines</name>
    <dbReference type="NCBI Taxonomy" id="1448308"/>
    <lineage>
        <taxon>Eukaryota</taxon>
        <taxon>Fungi</taxon>
        <taxon>Dikarya</taxon>
        <taxon>Ascomycota</taxon>
        <taxon>Pezizomycotina</taxon>
        <taxon>Dothideomycetes</taxon>
        <taxon>Pleosporomycetidae</taxon>
        <taxon>Pleosporales</taxon>
        <taxon>Corynesporascaceae</taxon>
        <taxon>Corynespora</taxon>
    </lineage>
</organism>
<dbReference type="Proteomes" id="UP000240883">
    <property type="component" value="Unassembled WGS sequence"/>
</dbReference>
<dbReference type="AlphaFoldDB" id="A0A2T2NH75"/>
<keyword evidence="2" id="KW-1185">Reference proteome</keyword>
<gene>
    <name evidence="1" type="ORF">BS50DRAFT_81544</name>
</gene>
<name>A0A2T2NH75_CORCC</name>
<sequence length="187" mass="21003">MPALLRPAFFSLKDHGQQSSSPPPSSLHAAIHLLAIGPGSTSSVPTHFAAHFSCESLAECLVMSWYFEACYDSIQRTRPTKKKRQMRRICYTWRSRGLAKPIAQLPLRPIHPQIHGAHLRLPDSFLEYSYLFLSTTDSTPEKRVPRKGFANKIGSGEGNSQSIAAFWNADRCKLPKRQKGRLISLMI</sequence>
<accession>A0A2T2NH75</accession>
<evidence type="ECO:0000313" key="2">
    <source>
        <dbReference type="Proteomes" id="UP000240883"/>
    </source>
</evidence>
<protein>
    <submittedName>
        <fullName evidence="1">Uncharacterized protein</fullName>
    </submittedName>
</protein>
<reference evidence="1 2" key="1">
    <citation type="journal article" date="2018" name="Front. Microbiol.">
        <title>Genome-Wide Analysis of Corynespora cassiicola Leaf Fall Disease Putative Effectors.</title>
        <authorList>
            <person name="Lopez D."/>
            <person name="Ribeiro S."/>
            <person name="Label P."/>
            <person name="Fumanal B."/>
            <person name="Venisse J.S."/>
            <person name="Kohler A."/>
            <person name="de Oliveira R.R."/>
            <person name="Labutti K."/>
            <person name="Lipzen A."/>
            <person name="Lail K."/>
            <person name="Bauer D."/>
            <person name="Ohm R.A."/>
            <person name="Barry K.W."/>
            <person name="Spatafora J."/>
            <person name="Grigoriev I.V."/>
            <person name="Martin F.M."/>
            <person name="Pujade-Renaud V."/>
        </authorList>
    </citation>
    <scope>NUCLEOTIDE SEQUENCE [LARGE SCALE GENOMIC DNA]</scope>
    <source>
        <strain evidence="1 2">Philippines</strain>
    </source>
</reference>
<dbReference type="EMBL" id="KZ678138">
    <property type="protein sequence ID" value="PSN64784.1"/>
    <property type="molecule type" value="Genomic_DNA"/>
</dbReference>
<proteinExistence type="predicted"/>